<sequence length="83" mass="9556">MADNDPQNAKELSQFAENLLQQLQENFEDLTDKLSLKMDEMGERIDDLEKHVTGLMAQAGIENASEHLTVRFWFCKLITLLCK</sequence>
<evidence type="ECO:0000313" key="4">
    <source>
        <dbReference type="RefSeq" id="XP_025021331.1"/>
    </source>
</evidence>
<dbReference type="Pfam" id="PF06825">
    <property type="entry name" value="HSBP1"/>
    <property type="match status" value="1"/>
</dbReference>
<evidence type="ECO:0000256" key="1">
    <source>
        <dbReference type="ARBA" id="ARBA00006349"/>
    </source>
</evidence>
<dbReference type="GeneID" id="107326083"/>
<dbReference type="InterPro" id="IPR009643">
    <property type="entry name" value="HS1-bd"/>
</dbReference>
<dbReference type="GO" id="GO:0003714">
    <property type="term" value="F:transcription corepressor activity"/>
    <property type="evidence" value="ECO:0007669"/>
    <property type="project" value="InterPro"/>
</dbReference>
<dbReference type="GO" id="GO:0005829">
    <property type="term" value="C:cytosol"/>
    <property type="evidence" value="ECO:0007669"/>
    <property type="project" value="TreeGrafter"/>
</dbReference>
<feature type="coiled-coil region" evidence="2">
    <location>
        <begin position="13"/>
        <end position="58"/>
    </location>
</feature>
<comment type="similarity">
    <text evidence="1">Belongs to the HSBP1 family.</text>
</comment>
<evidence type="ECO:0000256" key="2">
    <source>
        <dbReference type="SAM" id="Coils"/>
    </source>
</evidence>
<dbReference type="PANTHER" id="PTHR19424:SF4">
    <property type="entry name" value="HEAT SHOCK FACTOR-BINDING PROTEIN 1-LIKE PROTEIN 1"/>
    <property type="match status" value="1"/>
</dbReference>
<dbReference type="GO" id="GO:0005634">
    <property type="term" value="C:nucleus"/>
    <property type="evidence" value="ECO:0007669"/>
    <property type="project" value="TreeGrafter"/>
</dbReference>
<organism evidence="3 4">
    <name type="scientific">Python bivittatus</name>
    <name type="common">Burmese python</name>
    <name type="synonym">Python molurus bivittatus</name>
    <dbReference type="NCBI Taxonomy" id="176946"/>
    <lineage>
        <taxon>Eukaryota</taxon>
        <taxon>Metazoa</taxon>
        <taxon>Chordata</taxon>
        <taxon>Craniata</taxon>
        <taxon>Vertebrata</taxon>
        <taxon>Euteleostomi</taxon>
        <taxon>Lepidosauria</taxon>
        <taxon>Squamata</taxon>
        <taxon>Bifurcata</taxon>
        <taxon>Unidentata</taxon>
        <taxon>Episquamata</taxon>
        <taxon>Toxicofera</taxon>
        <taxon>Serpentes</taxon>
        <taxon>Henophidia</taxon>
        <taxon>Pythonidae</taxon>
        <taxon>Python</taxon>
    </lineage>
</organism>
<dbReference type="PANTHER" id="PTHR19424">
    <property type="entry name" value="HEAT SHOCK FACTOR BINDING PROTEIN 1"/>
    <property type="match status" value="1"/>
</dbReference>
<keyword evidence="2" id="KW-0175">Coiled coil</keyword>
<gene>
    <name evidence="4" type="primary">HSBP1L1</name>
</gene>
<dbReference type="RefSeq" id="XP_025021331.1">
    <property type="nucleotide sequence ID" value="XM_025165563.1"/>
</dbReference>
<evidence type="ECO:0000313" key="3">
    <source>
        <dbReference type="Proteomes" id="UP000695026"/>
    </source>
</evidence>
<dbReference type="OrthoDB" id="4159489at2759"/>
<dbReference type="GO" id="GO:0070370">
    <property type="term" value="P:cellular heat acclimation"/>
    <property type="evidence" value="ECO:0007669"/>
    <property type="project" value="TreeGrafter"/>
</dbReference>
<proteinExistence type="inferred from homology"/>
<reference evidence="4" key="1">
    <citation type="submission" date="2025-08" db="UniProtKB">
        <authorList>
            <consortium name="RefSeq"/>
        </authorList>
    </citation>
    <scope>IDENTIFICATION</scope>
    <source>
        <tissue evidence="4">Liver</tissue>
    </source>
</reference>
<dbReference type="AlphaFoldDB" id="A0A9F5IYI7"/>
<keyword evidence="3" id="KW-1185">Reference proteome</keyword>
<dbReference type="OMA" id="MEEMGHR"/>
<dbReference type="CTD" id="440498"/>
<accession>A0A9F5IYI7</accession>
<name>A0A9F5IYI7_PYTBI</name>
<dbReference type="Proteomes" id="UP000695026">
    <property type="component" value="Unplaced"/>
</dbReference>
<dbReference type="Gene3D" id="1.20.5.430">
    <property type="match status" value="1"/>
</dbReference>
<protein>
    <submittedName>
        <fullName evidence="4">Heat shock factor-binding protein 1-like protein 1 isoform X2</fullName>
    </submittedName>
</protein>